<sequence>MDPPGARTCWIDDETPGHGGVYEYATLADGSQPFAAEMVSEMARYHPNVARLLREEIKDKLQDGSLGRLVYGPGQECDVEHMQCTNTILEIRLTTQYGDNPLQRLCTRIYFNEPCAIDGAIRLVSVATKHPDTHTSAEQTAHARGAEDRLHDASGWFTT</sequence>
<organism evidence="1 2">
    <name type="scientific">Isoptericola haloaureus</name>
    <dbReference type="NCBI Taxonomy" id="1542902"/>
    <lineage>
        <taxon>Bacteria</taxon>
        <taxon>Bacillati</taxon>
        <taxon>Actinomycetota</taxon>
        <taxon>Actinomycetes</taxon>
        <taxon>Micrococcales</taxon>
        <taxon>Promicromonosporaceae</taxon>
        <taxon>Isoptericola</taxon>
    </lineage>
</organism>
<reference evidence="1" key="1">
    <citation type="journal article" date="2024" name="Antonie Van Leeuwenhoek">
        <title>Isoptericola haloaureus sp. nov., a dimorphic actinobacterium isolated from mangrove sediments of southeast India, implicating biosaline agricultural significance through nitrogen fixation and salt tolerance genes.</title>
        <authorList>
            <person name="Prathaban M."/>
            <person name="Prathiviraj R."/>
            <person name="Ravichandran M."/>
            <person name="Natarajan S.D."/>
            <person name="Sobanaa M."/>
            <person name="Hari Krishna Kumar S."/>
            <person name="Chandrasekar V."/>
            <person name="Selvin J."/>
        </authorList>
    </citation>
    <scope>NUCLEOTIDE SEQUENCE</scope>
    <source>
        <strain evidence="1">MP1014</strain>
    </source>
</reference>
<accession>A0ABU7Z7U7</accession>
<name>A0ABU7Z7U7_9MICO</name>
<dbReference type="Proteomes" id="UP001310387">
    <property type="component" value="Unassembled WGS sequence"/>
</dbReference>
<keyword evidence="2" id="KW-1185">Reference proteome</keyword>
<protein>
    <submittedName>
        <fullName evidence="1">Uncharacterized protein</fullName>
    </submittedName>
</protein>
<reference evidence="1" key="2">
    <citation type="submission" date="2024-02" db="EMBL/GenBank/DDBJ databases">
        <authorList>
            <person name="Prathaban M."/>
            <person name="Mythili R."/>
            <person name="Sharmila Devi N."/>
            <person name="Sobanaa M."/>
            <person name="Prathiviraj R."/>
            <person name="Selvin J."/>
        </authorList>
    </citation>
    <scope>NUCLEOTIDE SEQUENCE</scope>
    <source>
        <strain evidence="1">MP1014</strain>
    </source>
</reference>
<dbReference type="RefSeq" id="WP_332902228.1">
    <property type="nucleotide sequence ID" value="NZ_JBAGLP010000118.1"/>
</dbReference>
<proteinExistence type="predicted"/>
<evidence type="ECO:0000313" key="1">
    <source>
        <dbReference type="EMBL" id="MEG3615589.1"/>
    </source>
</evidence>
<dbReference type="EMBL" id="JBAGLP010000118">
    <property type="protein sequence ID" value="MEG3615589.1"/>
    <property type="molecule type" value="Genomic_DNA"/>
</dbReference>
<gene>
    <name evidence="1" type="ORF">V5O49_10690</name>
</gene>
<evidence type="ECO:0000313" key="2">
    <source>
        <dbReference type="Proteomes" id="UP001310387"/>
    </source>
</evidence>
<comment type="caution">
    <text evidence="1">The sequence shown here is derived from an EMBL/GenBank/DDBJ whole genome shotgun (WGS) entry which is preliminary data.</text>
</comment>